<reference evidence="5" key="1">
    <citation type="submission" date="2020-06" db="EMBL/GenBank/DDBJ databases">
        <authorList>
            <person name="Li T."/>
            <person name="Hu X."/>
            <person name="Zhang T."/>
            <person name="Song X."/>
            <person name="Zhang H."/>
            <person name="Dai N."/>
            <person name="Sheng W."/>
            <person name="Hou X."/>
            <person name="Wei L."/>
        </authorList>
    </citation>
    <scope>NUCLEOTIDE SEQUENCE</scope>
    <source>
        <strain evidence="5">K16</strain>
        <tissue evidence="5">Leaf</tissue>
    </source>
</reference>
<evidence type="ECO:0000256" key="1">
    <source>
        <dbReference type="ARBA" id="ARBA00004123"/>
    </source>
</evidence>
<dbReference type="Pfam" id="PF11705">
    <property type="entry name" value="RNA_pol_3_Rpc31"/>
    <property type="match status" value="1"/>
</dbReference>
<proteinExistence type="inferred from homology"/>
<evidence type="ECO:0000313" key="6">
    <source>
        <dbReference type="Proteomes" id="UP001289374"/>
    </source>
</evidence>
<dbReference type="InterPro" id="IPR024661">
    <property type="entry name" value="RNA_pol_III_Rpc31"/>
</dbReference>
<keyword evidence="3" id="KW-0539">Nucleus</keyword>
<feature type="compositionally biased region" description="Acidic residues" evidence="4">
    <location>
        <begin position="158"/>
        <end position="190"/>
    </location>
</feature>
<dbReference type="GO" id="GO:0006383">
    <property type="term" value="P:transcription by RNA polymerase III"/>
    <property type="evidence" value="ECO:0007669"/>
    <property type="project" value="InterPro"/>
</dbReference>
<accession>A0AAE1WP40</accession>
<comment type="caution">
    <text evidence="5">The sequence shown here is derived from an EMBL/GenBank/DDBJ whole genome shotgun (WGS) entry which is preliminary data.</text>
</comment>
<dbReference type="AlphaFoldDB" id="A0AAE1WP40"/>
<name>A0AAE1WP40_9LAMI</name>
<evidence type="ECO:0000256" key="2">
    <source>
        <dbReference type="ARBA" id="ARBA00008352"/>
    </source>
</evidence>
<dbReference type="EMBL" id="JACGWL010000008">
    <property type="protein sequence ID" value="KAK4396672.1"/>
    <property type="molecule type" value="Genomic_DNA"/>
</dbReference>
<gene>
    <name evidence="5" type="ORF">Sango_1503800</name>
</gene>
<organism evidence="5 6">
    <name type="scientific">Sesamum angolense</name>
    <dbReference type="NCBI Taxonomy" id="2727404"/>
    <lineage>
        <taxon>Eukaryota</taxon>
        <taxon>Viridiplantae</taxon>
        <taxon>Streptophyta</taxon>
        <taxon>Embryophyta</taxon>
        <taxon>Tracheophyta</taxon>
        <taxon>Spermatophyta</taxon>
        <taxon>Magnoliopsida</taxon>
        <taxon>eudicotyledons</taxon>
        <taxon>Gunneridae</taxon>
        <taxon>Pentapetalae</taxon>
        <taxon>asterids</taxon>
        <taxon>lamiids</taxon>
        <taxon>Lamiales</taxon>
        <taxon>Pedaliaceae</taxon>
        <taxon>Sesamum</taxon>
    </lineage>
</organism>
<dbReference type="Proteomes" id="UP001289374">
    <property type="component" value="Unassembled WGS sequence"/>
</dbReference>
<dbReference type="PANTHER" id="PTHR15367:SF2">
    <property type="entry name" value="DNA-DIRECTED RNA POLYMERASE III SUBUNIT"/>
    <property type="match status" value="1"/>
</dbReference>
<protein>
    <recommendedName>
        <fullName evidence="7">DNA-directed RNA polymerase III subunit</fullName>
    </recommendedName>
</protein>
<evidence type="ECO:0000256" key="4">
    <source>
        <dbReference type="SAM" id="MobiDB-lite"/>
    </source>
</evidence>
<feature type="compositionally biased region" description="Basic and acidic residues" evidence="4">
    <location>
        <begin position="138"/>
        <end position="157"/>
    </location>
</feature>
<comment type="subcellular location">
    <subcellularLocation>
        <location evidence="1">Nucleus</location>
    </subcellularLocation>
</comment>
<feature type="region of interest" description="Disordered" evidence="4">
    <location>
        <begin position="138"/>
        <end position="190"/>
    </location>
</feature>
<dbReference type="GO" id="GO:0005666">
    <property type="term" value="C:RNA polymerase III complex"/>
    <property type="evidence" value="ECO:0007669"/>
    <property type="project" value="TreeGrafter"/>
</dbReference>
<evidence type="ECO:0000256" key="3">
    <source>
        <dbReference type="ARBA" id="ARBA00023242"/>
    </source>
</evidence>
<dbReference type="PANTHER" id="PTHR15367">
    <property type="entry name" value="DNA-DIRECTED RNA POLYMERASE III"/>
    <property type="match status" value="1"/>
</dbReference>
<evidence type="ECO:0008006" key="7">
    <source>
        <dbReference type="Google" id="ProtNLM"/>
    </source>
</evidence>
<feature type="region of interest" description="Disordered" evidence="4">
    <location>
        <begin position="1"/>
        <end position="24"/>
    </location>
</feature>
<keyword evidence="6" id="KW-1185">Reference proteome</keyword>
<reference evidence="5" key="2">
    <citation type="journal article" date="2024" name="Plant">
        <title>Genomic evolution and insights into agronomic trait innovations of Sesamum species.</title>
        <authorList>
            <person name="Miao H."/>
            <person name="Wang L."/>
            <person name="Qu L."/>
            <person name="Liu H."/>
            <person name="Sun Y."/>
            <person name="Le M."/>
            <person name="Wang Q."/>
            <person name="Wei S."/>
            <person name="Zheng Y."/>
            <person name="Lin W."/>
            <person name="Duan Y."/>
            <person name="Cao H."/>
            <person name="Xiong S."/>
            <person name="Wang X."/>
            <person name="Wei L."/>
            <person name="Li C."/>
            <person name="Ma Q."/>
            <person name="Ju M."/>
            <person name="Zhao R."/>
            <person name="Li G."/>
            <person name="Mu C."/>
            <person name="Tian Q."/>
            <person name="Mei H."/>
            <person name="Zhang T."/>
            <person name="Gao T."/>
            <person name="Zhang H."/>
        </authorList>
    </citation>
    <scope>NUCLEOTIDE SEQUENCE</scope>
    <source>
        <strain evidence="5">K16</strain>
    </source>
</reference>
<comment type="similarity">
    <text evidence="2">Belongs to the eukaryotic RPC7 RNA polymerase subunit family.</text>
</comment>
<evidence type="ECO:0000313" key="5">
    <source>
        <dbReference type="EMBL" id="KAK4396672.1"/>
    </source>
</evidence>
<sequence>MAFRGRGRGRGGFGGGGFRPAKQEPLELFPDIEGLGTAEYSTAQIELIKWSSGLHKYWNSSPYYYEDRSERPEKVDKPDIERYSDRNLHAGKVKPPLWHFIKLDADHVPAELARGEKKQKLVKRVRWNPESDLQKLDLFEKLEQKHQGQEGTEKKENEEEEEEDAGNEEDEGEFSDEGDYEQAEYCDDDEDDFNMADDNNDEPFFEFSSWDCFTQFGSSRILSCSDYILLFSVPPQSRQHLLTIFNLLKQFS</sequence>